<protein>
    <submittedName>
        <fullName evidence="2">DUF1653 domain-containing protein</fullName>
    </submittedName>
</protein>
<gene>
    <name evidence="2" type="ORF">FMM80_00515</name>
</gene>
<dbReference type="OrthoDB" id="371169at2"/>
<feature type="domain" description="DUF1653" evidence="1">
    <location>
        <begin position="10"/>
        <end position="89"/>
    </location>
</feature>
<dbReference type="AlphaFoldDB" id="A0A9X5C9C7"/>
<reference evidence="2 3" key="1">
    <citation type="submission" date="2019-07" db="EMBL/GenBank/DDBJ databases">
        <title>Draft genome sequences of 15 bacterial species constituting the stable defined intestinal microbiota of the GM15 gnotobiotic mouse model.</title>
        <authorList>
            <person name="Elie C."/>
            <person name="Mathieu A."/>
            <person name="Saliou A."/>
            <person name="Darnaud M."/>
            <person name="Leulier F."/>
            <person name="Tamellini A."/>
        </authorList>
    </citation>
    <scope>NUCLEOTIDE SEQUENCE [LARGE SCALE GENOMIC DNA]</scope>
    <source>
        <strain evidence="3">ASF 502</strain>
    </source>
</reference>
<evidence type="ECO:0000259" key="1">
    <source>
        <dbReference type="Pfam" id="PF07866"/>
    </source>
</evidence>
<dbReference type="InterPro" id="IPR023387">
    <property type="entry name" value="DUF1653-like_dom"/>
</dbReference>
<sequence length="93" mass="11611">MERLREGDIVQHFKREMVEDKEHNMEYIYIIEAIVTHTETRDKLVVYRALYKNEEMGVYFNVFARPYDMFMEEVDHDKYPNIKQKYRFEKFEC</sequence>
<evidence type="ECO:0000313" key="3">
    <source>
        <dbReference type="Proteomes" id="UP000474104"/>
    </source>
</evidence>
<dbReference type="EMBL" id="VIRB01000003">
    <property type="protein sequence ID" value="NDO67296.1"/>
    <property type="molecule type" value="Genomic_DNA"/>
</dbReference>
<dbReference type="Pfam" id="PF07866">
    <property type="entry name" value="DUF1653"/>
    <property type="match status" value="1"/>
</dbReference>
<comment type="caution">
    <text evidence="2">The sequence shown here is derived from an EMBL/GenBank/DDBJ whole genome shotgun (WGS) entry which is preliminary data.</text>
</comment>
<proteinExistence type="predicted"/>
<dbReference type="InterPro" id="IPR037135">
    <property type="entry name" value="DUF1653-like_dom_sf"/>
</dbReference>
<accession>A0A9X5C9C7</accession>
<organism evidence="2 3">
    <name type="scientific">Schaedlerella arabinosiphila</name>
    <dbReference type="NCBI Taxonomy" id="2044587"/>
    <lineage>
        <taxon>Bacteria</taxon>
        <taxon>Bacillati</taxon>
        <taxon>Bacillota</taxon>
        <taxon>Clostridia</taxon>
        <taxon>Lachnospirales</taxon>
        <taxon>Lachnospiraceae</taxon>
        <taxon>Schaedlerella</taxon>
    </lineage>
</organism>
<dbReference type="Gene3D" id="2.30.30.320">
    <property type="entry name" value="DUF1653-like domain"/>
    <property type="match status" value="1"/>
</dbReference>
<name>A0A9X5C9C7_9FIRM</name>
<dbReference type="Proteomes" id="UP000474104">
    <property type="component" value="Unassembled WGS sequence"/>
</dbReference>
<evidence type="ECO:0000313" key="2">
    <source>
        <dbReference type="EMBL" id="NDO67296.1"/>
    </source>
</evidence>